<dbReference type="InterPro" id="IPR032795">
    <property type="entry name" value="DUF3741-assoc"/>
</dbReference>
<evidence type="ECO:0000259" key="2">
    <source>
        <dbReference type="Pfam" id="PF14309"/>
    </source>
</evidence>
<feature type="domain" description="DUF4378" evidence="2">
    <location>
        <begin position="805"/>
        <end position="966"/>
    </location>
</feature>
<dbReference type="Pfam" id="PF14309">
    <property type="entry name" value="DUF4378"/>
    <property type="match status" value="1"/>
</dbReference>
<dbReference type="InterPro" id="IPR025486">
    <property type="entry name" value="DUF4378"/>
</dbReference>
<comment type="caution">
    <text evidence="4">The sequence shown here is derived from an EMBL/GenBank/DDBJ whole genome shotgun (WGS) entry which is preliminary data.</text>
</comment>
<evidence type="ECO:0000313" key="4">
    <source>
        <dbReference type="EMBL" id="GKV16778.1"/>
    </source>
</evidence>
<gene>
    <name evidence="4" type="ORF">SLEP1_g27369</name>
</gene>
<feature type="compositionally biased region" description="Polar residues" evidence="1">
    <location>
        <begin position="353"/>
        <end position="363"/>
    </location>
</feature>
<dbReference type="Proteomes" id="UP001054252">
    <property type="component" value="Unassembled WGS sequence"/>
</dbReference>
<feature type="compositionally biased region" description="Basic and acidic residues" evidence="1">
    <location>
        <begin position="475"/>
        <end position="495"/>
    </location>
</feature>
<dbReference type="AlphaFoldDB" id="A0AAV5JQ71"/>
<dbReference type="PANTHER" id="PTHR21726">
    <property type="entry name" value="PHOSPHATIDYLINOSITOL N-ACETYLGLUCOSAMINYLTRANSFERASE SUBUNIT P DOWN SYNDROME CRITICAL REGION PROTEIN 5 -RELATED"/>
    <property type="match status" value="1"/>
</dbReference>
<dbReference type="Pfam" id="PF14383">
    <property type="entry name" value="VARLMGL"/>
    <property type="match status" value="1"/>
</dbReference>
<feature type="region of interest" description="Disordered" evidence="1">
    <location>
        <begin position="60"/>
        <end position="104"/>
    </location>
</feature>
<feature type="compositionally biased region" description="Polar residues" evidence="1">
    <location>
        <begin position="509"/>
        <end position="522"/>
    </location>
</feature>
<evidence type="ECO:0000256" key="1">
    <source>
        <dbReference type="SAM" id="MobiDB-lite"/>
    </source>
</evidence>
<feature type="compositionally biased region" description="Basic residues" evidence="1">
    <location>
        <begin position="462"/>
        <end position="473"/>
    </location>
</feature>
<evidence type="ECO:0000313" key="5">
    <source>
        <dbReference type="Proteomes" id="UP001054252"/>
    </source>
</evidence>
<feature type="compositionally biased region" description="Polar residues" evidence="1">
    <location>
        <begin position="370"/>
        <end position="401"/>
    </location>
</feature>
<feature type="compositionally biased region" description="Basic and acidic residues" evidence="1">
    <location>
        <begin position="93"/>
        <end position="104"/>
    </location>
</feature>
<dbReference type="PANTHER" id="PTHR21726:SF61">
    <property type="entry name" value="DNAA INITIATOR-ASSOCIATING PROTEIN"/>
    <property type="match status" value="1"/>
</dbReference>
<evidence type="ECO:0000259" key="3">
    <source>
        <dbReference type="Pfam" id="PF14383"/>
    </source>
</evidence>
<feature type="region of interest" description="Disordered" evidence="1">
    <location>
        <begin position="334"/>
        <end position="401"/>
    </location>
</feature>
<feature type="region of interest" description="Disordered" evidence="1">
    <location>
        <begin position="417"/>
        <end position="446"/>
    </location>
</feature>
<proteinExistence type="predicted"/>
<feature type="region of interest" description="Disordered" evidence="1">
    <location>
        <begin position="195"/>
        <end position="217"/>
    </location>
</feature>
<feature type="region of interest" description="Disordered" evidence="1">
    <location>
        <begin position="458"/>
        <end position="522"/>
    </location>
</feature>
<sequence>MNETAGKTASCLAVTEKKAHRPGGCVGIFFKLFDWNRRFAKKKIFSRKLLPPVRAKASKKFEGDEKMPKSKPHLIADENSGGFPNVRKNGKHGGGDSEQKHETRAPSLVARLMGLESMPAVHRDKSKKATIPGDDARVENLVSSPARYEGDDLMLEKENAKVEPRPQKMQKTGQLERHAVTRFGAEALQIKGVFSRSRKHHHSPKLAAPVKSPRISSARNAARTSRLIDAATKILEPGLQATNKAKCALTYSSLTPYVANNGVRGDGMEPVPSAVLKQSGYNMSSGNSLMGQMSCKTCGNLLEDVGTRPNLEDQQHVCPQFSLDLVDAYPQELQKGKPRPVVPSIDHGRGATFQRSQEWSESVASKEVDSLQTSSESNVDGKTLPQEGQNQWPLSSHQSNCQRDEQFPVAFKHQTETPNHIALGRDKVFPSPKFSNVRGRRASSVADSVGGTKNFVAMNKSVRNHTKRSKPKVATKVEDSLFDTDKRSCNQKDDSSSQPRSSVRKRRTSMNGQADSSGFATSAYGRQSNARCNATTGNGTGTGTSLTNRVCLKTRLASKGADTGTNGNKDTGVISFTFNSPLRQKTRNFMEKEGEGCDQHDIIHSHDSYQRKLISDENNAKAILQEPIKTLTGDHLSILLEQKLKELTYQEEDDLTTGSTLPKRSTAMILQDLITALTAPQDVPLTSPDPGFKSQAMAEGISVGFSCYGDHLSPGSVLEASFSNDSCVSSSLDDSSGYRLHLDSMDYSNNYPQPTDPDVDLVHSATTLDKGMAVSGMVIDLLNKISRTLCSINHAGLRLSGKKLIYVKEVILNAELLFGNLPLFDSDCKEDLLLGPFLHEEMEPPSEAKWTEFSSLLGFEKSKDNNQLKGFLFDCAVECLDTRYGRYCNLGFKAWRSLPLHTNSKMLTPEIEEEIRRWTQFVGMVPDELIEWEMSHSLGKWTDFDIEAFETGIEIDSHILQILLEEVAVDLWEG</sequence>
<evidence type="ECO:0008006" key="6">
    <source>
        <dbReference type="Google" id="ProtNLM"/>
    </source>
</evidence>
<reference evidence="4 5" key="1">
    <citation type="journal article" date="2021" name="Commun. Biol.">
        <title>The genome of Shorea leprosula (Dipterocarpaceae) highlights the ecological relevance of drought in aseasonal tropical rainforests.</title>
        <authorList>
            <person name="Ng K.K.S."/>
            <person name="Kobayashi M.J."/>
            <person name="Fawcett J.A."/>
            <person name="Hatakeyama M."/>
            <person name="Paape T."/>
            <person name="Ng C.H."/>
            <person name="Ang C.C."/>
            <person name="Tnah L.H."/>
            <person name="Lee C.T."/>
            <person name="Nishiyama T."/>
            <person name="Sese J."/>
            <person name="O'Brien M.J."/>
            <person name="Copetti D."/>
            <person name="Mohd Noor M.I."/>
            <person name="Ong R.C."/>
            <person name="Putra M."/>
            <person name="Sireger I.Z."/>
            <person name="Indrioko S."/>
            <person name="Kosugi Y."/>
            <person name="Izuno A."/>
            <person name="Isagi Y."/>
            <person name="Lee S.L."/>
            <person name="Shimizu K.K."/>
        </authorList>
    </citation>
    <scope>NUCLEOTIDE SEQUENCE [LARGE SCALE GENOMIC DNA]</scope>
    <source>
        <strain evidence="4">214</strain>
    </source>
</reference>
<dbReference type="EMBL" id="BPVZ01000046">
    <property type="protein sequence ID" value="GKV16778.1"/>
    <property type="molecule type" value="Genomic_DNA"/>
</dbReference>
<accession>A0AAV5JQ71</accession>
<feature type="domain" description="DUF3741" evidence="3">
    <location>
        <begin position="98"/>
        <end position="123"/>
    </location>
</feature>
<organism evidence="4 5">
    <name type="scientific">Rubroshorea leprosula</name>
    <dbReference type="NCBI Taxonomy" id="152421"/>
    <lineage>
        <taxon>Eukaryota</taxon>
        <taxon>Viridiplantae</taxon>
        <taxon>Streptophyta</taxon>
        <taxon>Embryophyta</taxon>
        <taxon>Tracheophyta</taxon>
        <taxon>Spermatophyta</taxon>
        <taxon>Magnoliopsida</taxon>
        <taxon>eudicotyledons</taxon>
        <taxon>Gunneridae</taxon>
        <taxon>Pentapetalae</taxon>
        <taxon>rosids</taxon>
        <taxon>malvids</taxon>
        <taxon>Malvales</taxon>
        <taxon>Dipterocarpaceae</taxon>
        <taxon>Rubroshorea</taxon>
    </lineage>
</organism>
<name>A0AAV5JQ71_9ROSI</name>
<keyword evidence="5" id="KW-1185">Reference proteome</keyword>
<protein>
    <recommendedName>
        <fullName evidence="6">DUF4378 domain-containing protein</fullName>
    </recommendedName>
</protein>